<dbReference type="AlphaFoldDB" id="A0A2S9S5L9"/>
<organism evidence="2">
    <name type="scientific">Haemophilus influenzae</name>
    <dbReference type="NCBI Taxonomy" id="727"/>
    <lineage>
        <taxon>Bacteria</taxon>
        <taxon>Pseudomonadati</taxon>
        <taxon>Pseudomonadota</taxon>
        <taxon>Gammaproteobacteria</taxon>
        <taxon>Pasteurellales</taxon>
        <taxon>Pasteurellaceae</taxon>
        <taxon>Haemophilus</taxon>
    </lineage>
</organism>
<feature type="chain" id="PRO_5044385916" evidence="1">
    <location>
        <begin position="21"/>
        <end position="169"/>
    </location>
</feature>
<evidence type="ECO:0000256" key="1">
    <source>
        <dbReference type="SAM" id="SignalP"/>
    </source>
</evidence>
<keyword evidence="1" id="KW-0732">Signal</keyword>
<protein>
    <submittedName>
        <fullName evidence="2">Uncharacterized protein</fullName>
    </submittedName>
</protein>
<evidence type="ECO:0000313" key="2">
    <source>
        <dbReference type="EMBL" id="RFN63577.1"/>
    </source>
</evidence>
<proteinExistence type="predicted"/>
<reference evidence="2" key="1">
    <citation type="submission" date="2018-08" db="EMBL/GenBank/DDBJ databases">
        <title>Antagonistic pleiotropy in the bifunctional surface protein FadL/P1 during adaptation of Haemophilus influenzae to chronic lung infection associated with COPD.</title>
        <authorList>
            <person name="Moleres J."/>
            <person name="Ehrlich R."/>
        </authorList>
    </citation>
    <scope>NUCLEOTIDE SEQUENCE [LARGE SCALE GENOMIC DNA]</scope>
    <source>
        <strain evidence="2">P668-6062</strain>
    </source>
</reference>
<dbReference type="RefSeq" id="WP_032823830.1">
    <property type="nucleotide sequence ID" value="NZ_AP018764.1"/>
</dbReference>
<accession>A0A2S9S5L9</accession>
<dbReference type="EMBL" id="QVJI01000006">
    <property type="protein sequence ID" value="RFN63577.1"/>
    <property type="molecule type" value="Genomic_DNA"/>
</dbReference>
<name>A0A2S9S5L9_HAEIF</name>
<comment type="caution">
    <text evidence="2">The sequence shown here is derived from an EMBL/GenBank/DDBJ whole genome shotgun (WGS) entry which is preliminary data.</text>
</comment>
<feature type="signal peptide" evidence="1">
    <location>
        <begin position="1"/>
        <end position="20"/>
    </location>
</feature>
<sequence length="169" mass="19044">MKKLLLVLMCSLGIAFNALAFDQARFDEDTAFYNAHKDDAKAIITLLSVFNTDKGIRQAFEQHANGNVTKWQDTLNKMKKSDEYAQKINALGYFGACHGAVSYAQAMWIAAPKGTKVAEWNDKDSFDLKSFNQSKAEFQKNYSDCKDAVKHAPNKKDYEEELIILGSEK</sequence>
<gene>
    <name evidence="2" type="ORF">CH627_04810</name>
</gene>